<evidence type="ECO:0000256" key="1">
    <source>
        <dbReference type="SAM" id="Phobius"/>
    </source>
</evidence>
<comment type="caution">
    <text evidence="2">The sequence shown here is derived from an EMBL/GenBank/DDBJ whole genome shotgun (WGS) entry which is preliminary data.</text>
</comment>
<dbReference type="EMBL" id="JBHSFA010000005">
    <property type="protein sequence ID" value="MFC4542164.1"/>
    <property type="molecule type" value="Genomic_DNA"/>
</dbReference>
<evidence type="ECO:0000313" key="3">
    <source>
        <dbReference type="Proteomes" id="UP001595898"/>
    </source>
</evidence>
<keyword evidence="3" id="KW-1185">Reference proteome</keyword>
<dbReference type="AlphaFoldDB" id="A0ABD5PNP1"/>
<keyword evidence="1" id="KW-1133">Transmembrane helix</keyword>
<feature type="transmembrane region" description="Helical" evidence="1">
    <location>
        <begin position="27"/>
        <end position="49"/>
    </location>
</feature>
<protein>
    <submittedName>
        <fullName evidence="2">Uncharacterized protein</fullName>
    </submittedName>
</protein>
<sequence length="50" mass="5687">MKRPSIVLWFLAVGIGVLHYLRHPPLLLVTGSLALVGWFFHVLVADLWFS</sequence>
<dbReference type="RefSeq" id="WP_250141566.1">
    <property type="nucleotide sequence ID" value="NZ_JALIQP010000004.1"/>
</dbReference>
<keyword evidence="1" id="KW-0812">Transmembrane</keyword>
<proteinExistence type="predicted"/>
<keyword evidence="1" id="KW-0472">Membrane</keyword>
<name>A0ABD5PNP1_9EURY</name>
<dbReference type="Proteomes" id="UP001595898">
    <property type="component" value="Unassembled WGS sequence"/>
</dbReference>
<reference evidence="2 3" key="1">
    <citation type="journal article" date="2019" name="Int. J. Syst. Evol. Microbiol.">
        <title>The Global Catalogue of Microorganisms (GCM) 10K type strain sequencing project: providing services to taxonomists for standard genome sequencing and annotation.</title>
        <authorList>
            <consortium name="The Broad Institute Genomics Platform"/>
            <consortium name="The Broad Institute Genome Sequencing Center for Infectious Disease"/>
            <person name="Wu L."/>
            <person name="Ma J."/>
        </authorList>
    </citation>
    <scope>NUCLEOTIDE SEQUENCE [LARGE SCALE GENOMIC DNA]</scope>
    <source>
        <strain evidence="2 3">WLHS5</strain>
    </source>
</reference>
<evidence type="ECO:0000313" key="2">
    <source>
        <dbReference type="EMBL" id="MFC4542164.1"/>
    </source>
</evidence>
<feature type="transmembrane region" description="Helical" evidence="1">
    <location>
        <begin position="5"/>
        <end position="21"/>
    </location>
</feature>
<accession>A0ABD5PNP1</accession>
<organism evidence="2 3">
    <name type="scientific">Halosolutus amylolyticus</name>
    <dbReference type="NCBI Taxonomy" id="2932267"/>
    <lineage>
        <taxon>Archaea</taxon>
        <taxon>Methanobacteriati</taxon>
        <taxon>Methanobacteriota</taxon>
        <taxon>Stenosarchaea group</taxon>
        <taxon>Halobacteria</taxon>
        <taxon>Halobacteriales</taxon>
        <taxon>Natrialbaceae</taxon>
        <taxon>Halosolutus</taxon>
    </lineage>
</organism>
<gene>
    <name evidence="2" type="ORF">ACFO5R_09510</name>
</gene>